<evidence type="ECO:0000313" key="6">
    <source>
        <dbReference type="Proteomes" id="UP001324427"/>
    </source>
</evidence>
<feature type="transmembrane region" description="Helical" evidence="3">
    <location>
        <begin position="348"/>
        <end position="366"/>
    </location>
</feature>
<dbReference type="GO" id="GO:0016788">
    <property type="term" value="F:hydrolase activity, acting on ester bonds"/>
    <property type="evidence" value="ECO:0007669"/>
    <property type="project" value="UniProtKB-ARBA"/>
</dbReference>
<keyword evidence="3" id="KW-0812">Transmembrane</keyword>
<evidence type="ECO:0000259" key="4">
    <source>
        <dbReference type="PROSITE" id="PS50850"/>
    </source>
</evidence>
<dbReference type="PROSITE" id="PS50850">
    <property type="entry name" value="MFS"/>
    <property type="match status" value="1"/>
</dbReference>
<keyword evidence="3" id="KW-1133">Transmembrane helix</keyword>
<evidence type="ECO:0000256" key="1">
    <source>
        <dbReference type="ARBA" id="ARBA00004141"/>
    </source>
</evidence>
<keyword evidence="2" id="KW-0378">Hydrolase</keyword>
<dbReference type="EMBL" id="JAVFHQ010000094">
    <property type="protein sequence ID" value="KAK4539441.1"/>
    <property type="molecule type" value="Genomic_DNA"/>
</dbReference>
<dbReference type="Gene3D" id="1.10.10.800">
    <property type="match status" value="1"/>
</dbReference>
<dbReference type="GO" id="GO:0022857">
    <property type="term" value="F:transmembrane transporter activity"/>
    <property type="evidence" value="ECO:0007669"/>
    <property type="project" value="InterPro"/>
</dbReference>
<dbReference type="AlphaFoldDB" id="A0AAV9J578"/>
<dbReference type="Proteomes" id="UP001324427">
    <property type="component" value="Unassembled WGS sequence"/>
</dbReference>
<feature type="transmembrane region" description="Helical" evidence="3">
    <location>
        <begin position="378"/>
        <end position="402"/>
    </location>
</feature>
<evidence type="ECO:0000256" key="3">
    <source>
        <dbReference type="SAM" id="Phobius"/>
    </source>
</evidence>
<dbReference type="InterPro" id="IPR020846">
    <property type="entry name" value="MFS_dom"/>
</dbReference>
<dbReference type="InterPro" id="IPR036259">
    <property type="entry name" value="MFS_trans_sf"/>
</dbReference>
<feature type="transmembrane region" description="Helical" evidence="3">
    <location>
        <begin position="324"/>
        <end position="342"/>
    </location>
</feature>
<organism evidence="5 6">
    <name type="scientific">Oleoguttula mirabilis</name>
    <dbReference type="NCBI Taxonomy" id="1507867"/>
    <lineage>
        <taxon>Eukaryota</taxon>
        <taxon>Fungi</taxon>
        <taxon>Dikarya</taxon>
        <taxon>Ascomycota</taxon>
        <taxon>Pezizomycotina</taxon>
        <taxon>Dothideomycetes</taxon>
        <taxon>Dothideomycetidae</taxon>
        <taxon>Mycosphaerellales</taxon>
        <taxon>Teratosphaeriaceae</taxon>
        <taxon>Oleoguttula</taxon>
    </lineage>
</organism>
<evidence type="ECO:0000313" key="5">
    <source>
        <dbReference type="EMBL" id="KAK4539441.1"/>
    </source>
</evidence>
<dbReference type="Gene3D" id="3.40.50.1820">
    <property type="entry name" value="alpha/beta hydrolase"/>
    <property type="match status" value="1"/>
</dbReference>
<keyword evidence="6" id="KW-1185">Reference proteome</keyword>
<dbReference type="SUPFAM" id="SSF53474">
    <property type="entry name" value="alpha/beta-Hydrolases"/>
    <property type="match status" value="1"/>
</dbReference>
<dbReference type="PANTHER" id="PTHR22946:SF9">
    <property type="entry name" value="POLYKETIDE TRANSFERASE AF380"/>
    <property type="match status" value="1"/>
</dbReference>
<dbReference type="InterPro" id="IPR050261">
    <property type="entry name" value="FrsA_esterase"/>
</dbReference>
<reference evidence="5 6" key="1">
    <citation type="submission" date="2021-11" db="EMBL/GenBank/DDBJ databases">
        <title>Black yeast isolated from Biological Soil Crust.</title>
        <authorList>
            <person name="Kurbessoian T."/>
        </authorList>
    </citation>
    <scope>NUCLEOTIDE SEQUENCE [LARGE SCALE GENOMIC DNA]</scope>
    <source>
        <strain evidence="5 6">CCFEE 5522</strain>
    </source>
</reference>
<dbReference type="Pfam" id="PF02129">
    <property type="entry name" value="Peptidase_S15"/>
    <property type="match status" value="1"/>
</dbReference>
<evidence type="ECO:0000256" key="2">
    <source>
        <dbReference type="ARBA" id="ARBA00022801"/>
    </source>
</evidence>
<accession>A0AAV9J578</accession>
<dbReference type="PANTHER" id="PTHR22946">
    <property type="entry name" value="DIENELACTONE HYDROLASE DOMAIN-CONTAINING PROTEIN-RELATED"/>
    <property type="match status" value="1"/>
</dbReference>
<dbReference type="GO" id="GO:0016020">
    <property type="term" value="C:membrane"/>
    <property type="evidence" value="ECO:0007669"/>
    <property type="project" value="UniProtKB-SubCell"/>
</dbReference>
<dbReference type="Gene3D" id="1.20.1250.20">
    <property type="entry name" value="MFS general substrate transporter like domains"/>
    <property type="match status" value="1"/>
</dbReference>
<feature type="transmembrane region" description="Helical" evidence="3">
    <location>
        <begin position="422"/>
        <end position="446"/>
    </location>
</feature>
<dbReference type="SUPFAM" id="SSF103473">
    <property type="entry name" value="MFS general substrate transporter"/>
    <property type="match status" value="2"/>
</dbReference>
<name>A0AAV9J578_9PEZI</name>
<proteinExistence type="predicted"/>
<keyword evidence="3" id="KW-0472">Membrane</keyword>
<feature type="transmembrane region" description="Helical" evidence="3">
    <location>
        <begin position="498"/>
        <end position="524"/>
    </location>
</feature>
<feature type="domain" description="Major facilitator superfamily (MFS) profile" evidence="4">
    <location>
        <begin position="312"/>
        <end position="541"/>
    </location>
</feature>
<comment type="subcellular location">
    <subcellularLocation>
        <location evidence="1">Membrane</location>
        <topology evidence="1">Multi-pass membrane protein</topology>
    </subcellularLocation>
</comment>
<protein>
    <recommendedName>
        <fullName evidence="4">Major facilitator superfamily (MFS) profile domain-containing protein</fullName>
    </recommendedName>
</protein>
<dbReference type="InterPro" id="IPR029058">
    <property type="entry name" value="AB_hydrolase_fold"/>
</dbReference>
<sequence>MPRKDISFKTSDGLTLRGWFFSPTSSDGKLPCLVMAHGWSALKEMDLDTFAEYFTSNLPINCLVYDNRNFGDSEGEPRHEIIPTLQQSDYTDAITYAQSLEEVDAEKIGVWGSSYSGGHVLAVGAVDRRVKAVLSQVPLVNGWDNFNRLIRPDFQPGLNHMFQQDRLARMSGKEPGKIPVVHENPLEMSSLPSPDSYQFFSTWEKKSNWKNDVTVKSVELLRANDPSHCIHRISPTPLLMTVAQNDVLTPTDLALEAYSRAREPKQVHIIPGGHFDAYSGSNFERNASRFCSYTHRFFDSIGLVTVYNAPIDAKLILGQRYVRVFAYGLVALILAAYLAALGISETQIGIFFGLTLIGDLFVVMLLTQLADTIGLKKILIVGAVSMTASGLVFALSGNYWVLLTAAIVGRYGNTGCHILSDGITLLLFGLPSTINVLLIVILLEAFLEPIYIAPRNALIGALLTPSKRTASLGFISIVKMISNGSGSALTGILANRSLFWLAFALAGLLKIGYATGMLWTFLAIDRKITAEQKLKVDEDGQ</sequence>
<comment type="caution">
    <text evidence="5">The sequence shown here is derived from an EMBL/GenBank/DDBJ whole genome shotgun (WGS) entry which is preliminary data.</text>
</comment>
<gene>
    <name evidence="5" type="ORF">LTR36_010918</name>
</gene>
<dbReference type="InterPro" id="IPR000383">
    <property type="entry name" value="Xaa-Pro-like_dom"/>
</dbReference>